<protein>
    <submittedName>
        <fullName evidence="2">Cardiolipin-specific deacylase, mitochondrial</fullName>
    </submittedName>
</protein>
<dbReference type="InterPro" id="IPR000073">
    <property type="entry name" value="AB_hydrolase_1"/>
</dbReference>
<organism evidence="2 3">
    <name type="scientific">Cladorrhinum samala</name>
    <dbReference type="NCBI Taxonomy" id="585594"/>
    <lineage>
        <taxon>Eukaryota</taxon>
        <taxon>Fungi</taxon>
        <taxon>Dikarya</taxon>
        <taxon>Ascomycota</taxon>
        <taxon>Pezizomycotina</taxon>
        <taxon>Sordariomycetes</taxon>
        <taxon>Sordariomycetidae</taxon>
        <taxon>Sordariales</taxon>
        <taxon>Podosporaceae</taxon>
        <taxon>Cladorrhinum</taxon>
    </lineage>
</organism>
<dbReference type="SUPFAM" id="SSF53474">
    <property type="entry name" value="alpha/beta-Hydrolases"/>
    <property type="match status" value="1"/>
</dbReference>
<gene>
    <name evidence="2" type="ORF">QBC42DRAFT_204057</name>
</gene>
<comment type="caution">
    <text evidence="2">The sequence shown here is derived from an EMBL/GenBank/DDBJ whole genome shotgun (WGS) entry which is preliminary data.</text>
</comment>
<name>A0AAV9HP54_9PEZI</name>
<feature type="domain" description="AB hydrolase-1" evidence="1">
    <location>
        <begin position="60"/>
        <end position="205"/>
    </location>
</feature>
<dbReference type="Pfam" id="PF12697">
    <property type="entry name" value="Abhydrolase_6"/>
    <property type="match status" value="1"/>
</dbReference>
<dbReference type="AlphaFoldDB" id="A0AAV9HP54"/>
<accession>A0AAV9HP54</accession>
<sequence>MVFTSPPDPNNGTAIVDFMVRTWKGEAPATDGFTTVTDTFTIRGTYCVPKNVKAKDTLEVLIHGITYNKTMWQGMGFGDQYDWHKYANSRGYATLALDRLGHGENPQYPDPLNVVQPQMHVEIMREIMTAARDKKSPVNVLGRGFKKVVFVGHSYGSFLGVALAEQYPTVADALVLTGFSNYLDFDAVINAKWVSAATHDPTRWAGVPQGYVVMGEAAERVVFYDGNYDHAMPAVDFQFEDTLTVGEIGALSAILGPAPSYNGPVLVPTPVQDVFFCEEPLAQCEYHLNATRSSFPNASDYDFFAPDNTGHDLTLHYTAQDTFRRVHEWLDAKL</sequence>
<dbReference type="EMBL" id="MU864995">
    <property type="protein sequence ID" value="KAK4461227.1"/>
    <property type="molecule type" value="Genomic_DNA"/>
</dbReference>
<reference evidence="2" key="1">
    <citation type="journal article" date="2023" name="Mol. Phylogenet. Evol.">
        <title>Genome-scale phylogeny and comparative genomics of the fungal order Sordariales.</title>
        <authorList>
            <person name="Hensen N."/>
            <person name="Bonometti L."/>
            <person name="Westerberg I."/>
            <person name="Brannstrom I.O."/>
            <person name="Guillou S."/>
            <person name="Cros-Aarteil S."/>
            <person name="Calhoun S."/>
            <person name="Haridas S."/>
            <person name="Kuo A."/>
            <person name="Mondo S."/>
            <person name="Pangilinan J."/>
            <person name="Riley R."/>
            <person name="LaButti K."/>
            <person name="Andreopoulos B."/>
            <person name="Lipzen A."/>
            <person name="Chen C."/>
            <person name="Yan M."/>
            <person name="Daum C."/>
            <person name="Ng V."/>
            <person name="Clum A."/>
            <person name="Steindorff A."/>
            <person name="Ohm R.A."/>
            <person name="Martin F."/>
            <person name="Silar P."/>
            <person name="Natvig D.O."/>
            <person name="Lalanne C."/>
            <person name="Gautier V."/>
            <person name="Ament-Velasquez S.L."/>
            <person name="Kruys A."/>
            <person name="Hutchinson M.I."/>
            <person name="Powell A.J."/>
            <person name="Barry K."/>
            <person name="Miller A.N."/>
            <person name="Grigoriev I.V."/>
            <person name="Debuchy R."/>
            <person name="Gladieux P."/>
            <person name="Hiltunen Thoren M."/>
            <person name="Johannesson H."/>
        </authorList>
    </citation>
    <scope>NUCLEOTIDE SEQUENCE</scope>
    <source>
        <strain evidence="2">PSN324</strain>
    </source>
</reference>
<keyword evidence="3" id="KW-1185">Reference proteome</keyword>
<reference evidence="2" key="2">
    <citation type="submission" date="2023-06" db="EMBL/GenBank/DDBJ databases">
        <authorList>
            <consortium name="Lawrence Berkeley National Laboratory"/>
            <person name="Mondo S.J."/>
            <person name="Hensen N."/>
            <person name="Bonometti L."/>
            <person name="Westerberg I."/>
            <person name="Brannstrom I.O."/>
            <person name="Guillou S."/>
            <person name="Cros-Aarteil S."/>
            <person name="Calhoun S."/>
            <person name="Haridas S."/>
            <person name="Kuo A."/>
            <person name="Pangilinan J."/>
            <person name="Riley R."/>
            <person name="Labutti K."/>
            <person name="Andreopoulos B."/>
            <person name="Lipzen A."/>
            <person name="Chen C."/>
            <person name="Yanf M."/>
            <person name="Daum C."/>
            <person name="Ng V."/>
            <person name="Clum A."/>
            <person name="Steindorff A."/>
            <person name="Ohm R."/>
            <person name="Martin F."/>
            <person name="Silar P."/>
            <person name="Natvig D."/>
            <person name="Lalanne C."/>
            <person name="Gautier V."/>
            <person name="Ament-Velasquez S.L."/>
            <person name="Kruys A."/>
            <person name="Hutchinson M.I."/>
            <person name="Powell A.J."/>
            <person name="Barry K."/>
            <person name="Miller A.N."/>
            <person name="Grigoriev I.V."/>
            <person name="Debuchy R."/>
            <person name="Gladieux P."/>
            <person name="Thoren M.H."/>
            <person name="Johannesson H."/>
        </authorList>
    </citation>
    <scope>NUCLEOTIDE SEQUENCE</scope>
    <source>
        <strain evidence="2">PSN324</strain>
    </source>
</reference>
<evidence type="ECO:0000313" key="3">
    <source>
        <dbReference type="Proteomes" id="UP001321749"/>
    </source>
</evidence>
<dbReference type="InterPro" id="IPR029058">
    <property type="entry name" value="AB_hydrolase_fold"/>
</dbReference>
<dbReference type="Proteomes" id="UP001321749">
    <property type="component" value="Unassembled WGS sequence"/>
</dbReference>
<dbReference type="Gene3D" id="3.40.50.1820">
    <property type="entry name" value="alpha/beta hydrolase"/>
    <property type="match status" value="1"/>
</dbReference>
<evidence type="ECO:0000259" key="1">
    <source>
        <dbReference type="Pfam" id="PF12697"/>
    </source>
</evidence>
<proteinExistence type="predicted"/>
<evidence type="ECO:0000313" key="2">
    <source>
        <dbReference type="EMBL" id="KAK4461227.1"/>
    </source>
</evidence>